<comment type="caution">
    <text evidence="5">The sequence shown here is derived from an EMBL/GenBank/DDBJ whole genome shotgun (WGS) entry which is preliminary data.</text>
</comment>
<dbReference type="PANTHER" id="PTHR30024">
    <property type="entry name" value="ALIPHATIC SULFONATES-BINDING PROTEIN-RELATED"/>
    <property type="match status" value="1"/>
</dbReference>
<dbReference type="OrthoDB" id="1363at2759"/>
<evidence type="ECO:0000313" key="6">
    <source>
        <dbReference type="Proteomes" id="UP000238350"/>
    </source>
</evidence>
<evidence type="ECO:0000256" key="2">
    <source>
        <dbReference type="ARBA" id="ARBA00010742"/>
    </source>
</evidence>
<proteinExistence type="inferred from homology"/>
<sequence length="285" mass="31560">MKLVVGYVPEHFSTPLFLALQHGFYAKHNVDVEFKPFPSGSGHLIQCLGDKTINVSVGLTEAFIRGIAAGNESYKLVGVYVQSPLCWAVSTGSKRDIRSVDELEGSTVGVSRMGSGSDVMAKVLQLQKGWTTPFKYEINNDFKNLRDGVNHVGAAHPTDFFMWEHFTSKKYYDSGEIKRVGEIYTPWPSWVISASPDVDSGSLKAFVDAVNEGIAYFRSHPDEAISYITSNLDYSEEDARNWLKTVKFSDDCAAISNELVQSTLDILKPAAGLPEGVEKLEYIKK</sequence>
<dbReference type="PANTHER" id="PTHR30024:SF47">
    <property type="entry name" value="TAURINE-BINDING PERIPLASMIC PROTEIN"/>
    <property type="match status" value="1"/>
</dbReference>
<dbReference type="Gene3D" id="3.40.190.10">
    <property type="entry name" value="Periplasmic binding protein-like II"/>
    <property type="match status" value="2"/>
</dbReference>
<evidence type="ECO:0000256" key="3">
    <source>
        <dbReference type="ARBA" id="ARBA00022729"/>
    </source>
</evidence>
<dbReference type="RefSeq" id="XP_024663888.1">
    <property type="nucleotide sequence ID" value="XM_024808120.1"/>
</dbReference>
<dbReference type="EMBL" id="NDIQ01000001">
    <property type="protein sequence ID" value="PRT53942.1"/>
    <property type="molecule type" value="Genomic_DNA"/>
</dbReference>
<comment type="subcellular location">
    <subcellularLocation>
        <location evidence="1">Periplasm</location>
    </subcellularLocation>
</comment>
<dbReference type="AlphaFoldDB" id="A0A2T0FG18"/>
<dbReference type="InterPro" id="IPR054364">
    <property type="entry name" value="Ca3427-like_PBP2"/>
</dbReference>
<evidence type="ECO:0000256" key="1">
    <source>
        <dbReference type="ARBA" id="ARBA00004418"/>
    </source>
</evidence>
<accession>A0A2T0FG18</accession>
<dbReference type="Proteomes" id="UP000238350">
    <property type="component" value="Unassembled WGS sequence"/>
</dbReference>
<gene>
    <name evidence="5" type="ORF">B9G98_01562</name>
</gene>
<dbReference type="SUPFAM" id="SSF53850">
    <property type="entry name" value="Periplasmic binding protein-like II"/>
    <property type="match status" value="1"/>
</dbReference>
<keyword evidence="3" id="KW-0732">Signal</keyword>
<evidence type="ECO:0000259" key="4">
    <source>
        <dbReference type="Pfam" id="PF22384"/>
    </source>
</evidence>
<dbReference type="GO" id="GO:0042597">
    <property type="term" value="C:periplasmic space"/>
    <property type="evidence" value="ECO:0007669"/>
    <property type="project" value="UniProtKB-SubCell"/>
</dbReference>
<dbReference type="Pfam" id="PF22384">
    <property type="entry name" value="PBP2_Ca3427_like"/>
    <property type="match status" value="1"/>
</dbReference>
<keyword evidence="6" id="KW-1185">Reference proteome</keyword>
<name>A0A2T0FG18_9ASCO</name>
<reference evidence="5 6" key="1">
    <citation type="submission" date="2017-04" db="EMBL/GenBank/DDBJ databases">
        <title>Genome sequencing of [Candida] sorbophila.</title>
        <authorList>
            <person name="Ahn J.O."/>
        </authorList>
    </citation>
    <scope>NUCLEOTIDE SEQUENCE [LARGE SCALE GENOMIC DNA]</scope>
    <source>
        <strain evidence="5 6">DS02</strain>
    </source>
</reference>
<dbReference type="CDD" id="cd13637">
    <property type="entry name" value="PBP2_Ca3427_like"/>
    <property type="match status" value="1"/>
</dbReference>
<protein>
    <recommendedName>
        <fullName evidence="4">Ca3427-like PBP 2 domain-containing protein</fullName>
    </recommendedName>
</protein>
<feature type="domain" description="Ca3427-like PBP 2" evidence="4">
    <location>
        <begin position="87"/>
        <end position="183"/>
    </location>
</feature>
<comment type="similarity">
    <text evidence="2">Belongs to the bacterial solute-binding protein SsuA/TauA family.</text>
</comment>
<dbReference type="GeneID" id="36515311"/>
<organism evidence="5 6">
    <name type="scientific">Wickerhamiella sorbophila</name>
    <dbReference type="NCBI Taxonomy" id="45607"/>
    <lineage>
        <taxon>Eukaryota</taxon>
        <taxon>Fungi</taxon>
        <taxon>Dikarya</taxon>
        <taxon>Ascomycota</taxon>
        <taxon>Saccharomycotina</taxon>
        <taxon>Dipodascomycetes</taxon>
        <taxon>Dipodascales</taxon>
        <taxon>Trichomonascaceae</taxon>
        <taxon>Wickerhamiella</taxon>
    </lineage>
</organism>
<evidence type="ECO:0000313" key="5">
    <source>
        <dbReference type="EMBL" id="PRT53942.1"/>
    </source>
</evidence>